<dbReference type="PRINTS" id="PR00409">
    <property type="entry name" value="PHDIOXRDTASE"/>
</dbReference>
<dbReference type="GO" id="GO:0051537">
    <property type="term" value="F:2 iron, 2 sulfur cluster binding"/>
    <property type="evidence" value="ECO:0007669"/>
    <property type="project" value="UniProtKB-KW"/>
</dbReference>
<dbReference type="PROSITE" id="PS51085">
    <property type="entry name" value="2FE2S_FER_2"/>
    <property type="match status" value="1"/>
</dbReference>
<dbReference type="AlphaFoldDB" id="A0AAE5A7Z1"/>
<dbReference type="Gene3D" id="3.10.20.30">
    <property type="match status" value="1"/>
</dbReference>
<dbReference type="InterPro" id="IPR050415">
    <property type="entry name" value="MRET"/>
</dbReference>
<evidence type="ECO:0000256" key="4">
    <source>
        <dbReference type="ARBA" id="ARBA00022723"/>
    </source>
</evidence>
<dbReference type="Gene3D" id="2.40.30.10">
    <property type="entry name" value="Translation factors"/>
    <property type="match status" value="1"/>
</dbReference>
<dbReference type="Gene3D" id="3.40.50.80">
    <property type="entry name" value="Nucleotide-binding domain of ferredoxin-NADP reductase (FNR) module"/>
    <property type="match status" value="1"/>
</dbReference>
<dbReference type="InterPro" id="IPR001041">
    <property type="entry name" value="2Fe-2S_ferredoxin-type"/>
</dbReference>
<accession>A0AAE5A7Z1</accession>
<feature type="domain" description="2Fe-2S ferredoxin-type" evidence="9">
    <location>
        <begin position="247"/>
        <end position="334"/>
    </location>
</feature>
<evidence type="ECO:0000256" key="5">
    <source>
        <dbReference type="ARBA" id="ARBA00023002"/>
    </source>
</evidence>
<keyword evidence="4" id="KW-0479">Metal-binding</keyword>
<reference evidence="11" key="1">
    <citation type="submission" date="2023-10" db="EMBL/GenBank/DDBJ databases">
        <title>Development of a sustainable strategy for remediation of hydrocarbon-contaminated territories based on the waste exchange concept.</title>
        <authorList>
            <person name="Krivoruchko A."/>
        </authorList>
    </citation>
    <scope>NUCLEOTIDE SEQUENCE</scope>
    <source>
        <strain evidence="11">IEGM 68</strain>
    </source>
</reference>
<dbReference type="Pfam" id="PF00111">
    <property type="entry name" value="Fer2"/>
    <property type="match status" value="1"/>
</dbReference>
<proteinExistence type="predicted"/>
<evidence type="ECO:0000256" key="7">
    <source>
        <dbReference type="ARBA" id="ARBA00023014"/>
    </source>
</evidence>
<feature type="region of interest" description="Disordered" evidence="8">
    <location>
        <begin position="95"/>
        <end position="119"/>
    </location>
</feature>
<keyword evidence="2" id="KW-0285">Flavoprotein</keyword>
<dbReference type="Pfam" id="PF00175">
    <property type="entry name" value="NAD_binding_1"/>
    <property type="match status" value="1"/>
</dbReference>
<dbReference type="CDD" id="cd00207">
    <property type="entry name" value="fer2"/>
    <property type="match status" value="1"/>
</dbReference>
<evidence type="ECO:0000313" key="12">
    <source>
        <dbReference type="Proteomes" id="UP001185863"/>
    </source>
</evidence>
<evidence type="ECO:0000256" key="8">
    <source>
        <dbReference type="SAM" id="MobiDB-lite"/>
    </source>
</evidence>
<keyword evidence="3" id="KW-0001">2Fe-2S</keyword>
<dbReference type="SUPFAM" id="SSF63380">
    <property type="entry name" value="Riboflavin synthase domain-like"/>
    <property type="match status" value="1"/>
</dbReference>
<name>A0AAE5A7Z1_9NOCA</name>
<keyword evidence="6" id="KW-0408">Iron</keyword>
<dbReference type="SUPFAM" id="SSF52343">
    <property type="entry name" value="Ferredoxin reductase-like, C-terminal NADP-linked domain"/>
    <property type="match status" value="1"/>
</dbReference>
<evidence type="ECO:0000259" key="10">
    <source>
        <dbReference type="PROSITE" id="PS51384"/>
    </source>
</evidence>
<dbReference type="InterPro" id="IPR001433">
    <property type="entry name" value="OxRdtase_FAD/NAD-bd"/>
</dbReference>
<dbReference type="InterPro" id="IPR012675">
    <property type="entry name" value="Beta-grasp_dom_sf"/>
</dbReference>
<dbReference type="PANTHER" id="PTHR47354">
    <property type="entry name" value="NADH OXIDOREDUCTASE HCR"/>
    <property type="match status" value="1"/>
</dbReference>
<dbReference type="RefSeq" id="WP_317746766.1">
    <property type="nucleotide sequence ID" value="NZ_JAWLUP010000068.1"/>
</dbReference>
<evidence type="ECO:0000256" key="1">
    <source>
        <dbReference type="ARBA" id="ARBA00001974"/>
    </source>
</evidence>
<dbReference type="PANTHER" id="PTHR47354:SF1">
    <property type="entry name" value="CARNITINE MONOOXYGENASE REDUCTASE SUBUNIT"/>
    <property type="match status" value="1"/>
</dbReference>
<comment type="caution">
    <text evidence="11">The sequence shown here is derived from an EMBL/GenBank/DDBJ whole genome shotgun (WGS) entry which is preliminary data.</text>
</comment>
<evidence type="ECO:0000259" key="9">
    <source>
        <dbReference type="PROSITE" id="PS51085"/>
    </source>
</evidence>
<keyword evidence="5 11" id="KW-0560">Oxidoreductase</keyword>
<dbReference type="PROSITE" id="PS00197">
    <property type="entry name" value="2FE2S_FER_1"/>
    <property type="match status" value="1"/>
</dbReference>
<protein>
    <submittedName>
        <fullName evidence="11">PDR/VanB family oxidoreductase</fullName>
        <ecNumber evidence="11">1.-.-.-</ecNumber>
    </submittedName>
</protein>
<evidence type="ECO:0000256" key="3">
    <source>
        <dbReference type="ARBA" id="ARBA00022714"/>
    </source>
</evidence>
<dbReference type="EMBL" id="JAWLUP010000068">
    <property type="protein sequence ID" value="MDV7267036.1"/>
    <property type="molecule type" value="Genomic_DNA"/>
</dbReference>
<dbReference type="CDD" id="cd06185">
    <property type="entry name" value="PDR_like"/>
    <property type="match status" value="1"/>
</dbReference>
<dbReference type="InterPro" id="IPR039261">
    <property type="entry name" value="FNR_nucleotide-bd"/>
</dbReference>
<dbReference type="Proteomes" id="UP001185863">
    <property type="component" value="Unassembled WGS sequence"/>
</dbReference>
<keyword evidence="7" id="KW-0411">Iron-sulfur</keyword>
<dbReference type="EC" id="1.-.-.-" evidence="11"/>
<organism evidence="11 12">
    <name type="scientific">Rhodococcus oxybenzonivorans</name>
    <dbReference type="NCBI Taxonomy" id="1990687"/>
    <lineage>
        <taxon>Bacteria</taxon>
        <taxon>Bacillati</taxon>
        <taxon>Actinomycetota</taxon>
        <taxon>Actinomycetes</taxon>
        <taxon>Mycobacteriales</taxon>
        <taxon>Nocardiaceae</taxon>
        <taxon>Rhodococcus</taxon>
    </lineage>
</organism>
<dbReference type="InterPro" id="IPR017927">
    <property type="entry name" value="FAD-bd_FR_type"/>
</dbReference>
<evidence type="ECO:0000256" key="6">
    <source>
        <dbReference type="ARBA" id="ARBA00023004"/>
    </source>
</evidence>
<dbReference type="GO" id="GO:0046872">
    <property type="term" value="F:metal ion binding"/>
    <property type="evidence" value="ECO:0007669"/>
    <property type="project" value="UniProtKB-KW"/>
</dbReference>
<dbReference type="PROSITE" id="PS51384">
    <property type="entry name" value="FAD_FR"/>
    <property type="match status" value="1"/>
</dbReference>
<feature type="domain" description="FAD-binding FR-type" evidence="10">
    <location>
        <begin position="22"/>
        <end position="124"/>
    </location>
</feature>
<evidence type="ECO:0000313" key="11">
    <source>
        <dbReference type="EMBL" id="MDV7267036.1"/>
    </source>
</evidence>
<dbReference type="GO" id="GO:0016491">
    <property type="term" value="F:oxidoreductase activity"/>
    <property type="evidence" value="ECO:0007669"/>
    <property type="project" value="UniProtKB-KW"/>
</dbReference>
<dbReference type="InterPro" id="IPR036010">
    <property type="entry name" value="2Fe-2S_ferredoxin-like_sf"/>
</dbReference>
<dbReference type="InterPro" id="IPR006058">
    <property type="entry name" value="2Fe2S_fd_BS"/>
</dbReference>
<gene>
    <name evidence="11" type="ORF">R4315_21135</name>
</gene>
<comment type="cofactor">
    <cofactor evidence="1">
        <name>FAD</name>
        <dbReference type="ChEBI" id="CHEBI:57692"/>
    </cofactor>
</comment>
<dbReference type="InterPro" id="IPR017938">
    <property type="entry name" value="Riboflavin_synthase-like_b-brl"/>
</dbReference>
<dbReference type="SUPFAM" id="SSF54292">
    <property type="entry name" value="2Fe-2S ferredoxin-like"/>
    <property type="match status" value="1"/>
</dbReference>
<sequence>MTASTEWDTTAMNVMLTTNESEVDLDLVVHARRMLTPDIVALDLRSNDGALLPSWSPGAHVEMNLDNGLSRQYSLCGDPADRQTWTVAVLREPSSRGGSDYIHDKLPTGTSVKSRGPRNNFPLEPASAYRFVAGGIGITPMLPMIRAAEASGTPWTLLYGGRSLESMAFREELSHYGDKVTFHPQDTHGLLPLATELADPVPGIGIYCCGPEPLLAAIEGYCESVWPTGALHVERFRADLPDLTHARPIEVELAQSGMTLTVPADKSILEVLTDAGVMVDASCEEGTCGTCEVVVLAGTPEHHDVVLTESERESGECMMICVSRAKGTCLKLDL</sequence>
<evidence type="ECO:0000256" key="2">
    <source>
        <dbReference type="ARBA" id="ARBA00022630"/>
    </source>
</evidence>